<dbReference type="PROSITE" id="PS50089">
    <property type="entry name" value="ZF_RING_2"/>
    <property type="match status" value="1"/>
</dbReference>
<evidence type="ECO:0000256" key="2">
    <source>
        <dbReference type="ARBA" id="ARBA00022771"/>
    </source>
</evidence>
<dbReference type="SMART" id="SM00184">
    <property type="entry name" value="RING"/>
    <property type="match status" value="1"/>
</dbReference>
<evidence type="ECO:0000313" key="7">
    <source>
        <dbReference type="Proteomes" id="UP000030748"/>
    </source>
</evidence>
<sequence length="85" mass="9429">DREITAPVPTDNSRQLTINRDRVLVFETFGNKDQEGGPHSGGCAICLEEYKHGDTLAGITACKHRYHVACITAWLVKNDTCPICR</sequence>
<dbReference type="PANTHER" id="PTHR45931:SF3">
    <property type="entry name" value="RING ZINC FINGER-CONTAINING PROTEIN"/>
    <property type="match status" value="1"/>
</dbReference>
<keyword evidence="3" id="KW-0862">Zinc</keyword>
<dbReference type="EMBL" id="KI632313">
    <property type="protein sequence ID" value="EYU18974.1"/>
    <property type="molecule type" value="Genomic_DNA"/>
</dbReference>
<feature type="non-terminal residue" evidence="6">
    <location>
        <position position="85"/>
    </location>
</feature>
<dbReference type="InterPro" id="IPR013083">
    <property type="entry name" value="Znf_RING/FYVE/PHD"/>
</dbReference>
<dbReference type="Pfam" id="PF13639">
    <property type="entry name" value="zf-RING_2"/>
    <property type="match status" value="1"/>
</dbReference>
<keyword evidence="1" id="KW-0479">Metal-binding</keyword>
<name>A0A022PTZ3_ERYGU</name>
<dbReference type="AlphaFoldDB" id="A0A022PTZ3"/>
<evidence type="ECO:0000256" key="3">
    <source>
        <dbReference type="ARBA" id="ARBA00022833"/>
    </source>
</evidence>
<proteinExistence type="predicted"/>
<dbReference type="Gene3D" id="3.30.40.10">
    <property type="entry name" value="Zinc/RING finger domain, C3HC4 (zinc finger)"/>
    <property type="match status" value="1"/>
</dbReference>
<keyword evidence="7" id="KW-1185">Reference proteome</keyword>
<dbReference type="Proteomes" id="UP000030748">
    <property type="component" value="Unassembled WGS sequence"/>
</dbReference>
<gene>
    <name evidence="6" type="ORF">MIMGU_mgv1a0207311mg</name>
</gene>
<dbReference type="InterPro" id="IPR051834">
    <property type="entry name" value="RING_finger_E3_ligase"/>
</dbReference>
<dbReference type="InterPro" id="IPR001841">
    <property type="entry name" value="Znf_RING"/>
</dbReference>
<keyword evidence="2 4" id="KW-0863">Zinc-finger</keyword>
<evidence type="ECO:0000256" key="4">
    <source>
        <dbReference type="PROSITE-ProRule" id="PRU00175"/>
    </source>
</evidence>
<organism evidence="6 7">
    <name type="scientific">Erythranthe guttata</name>
    <name type="common">Yellow monkey flower</name>
    <name type="synonym">Mimulus guttatus</name>
    <dbReference type="NCBI Taxonomy" id="4155"/>
    <lineage>
        <taxon>Eukaryota</taxon>
        <taxon>Viridiplantae</taxon>
        <taxon>Streptophyta</taxon>
        <taxon>Embryophyta</taxon>
        <taxon>Tracheophyta</taxon>
        <taxon>Spermatophyta</taxon>
        <taxon>Magnoliopsida</taxon>
        <taxon>eudicotyledons</taxon>
        <taxon>Gunneridae</taxon>
        <taxon>Pentapetalae</taxon>
        <taxon>asterids</taxon>
        <taxon>lamiids</taxon>
        <taxon>Lamiales</taxon>
        <taxon>Phrymaceae</taxon>
        <taxon>Erythranthe</taxon>
    </lineage>
</organism>
<feature type="non-terminal residue" evidence="6">
    <location>
        <position position="1"/>
    </location>
</feature>
<dbReference type="PANTHER" id="PTHR45931">
    <property type="entry name" value="SI:CH211-59O9.10"/>
    <property type="match status" value="1"/>
</dbReference>
<evidence type="ECO:0000259" key="5">
    <source>
        <dbReference type="PROSITE" id="PS50089"/>
    </source>
</evidence>
<feature type="domain" description="RING-type" evidence="5">
    <location>
        <begin position="43"/>
        <end position="85"/>
    </location>
</feature>
<reference evidence="6 7" key="1">
    <citation type="journal article" date="2013" name="Proc. Natl. Acad. Sci. U.S.A.">
        <title>Fine-scale variation in meiotic recombination in Mimulus inferred from population shotgun sequencing.</title>
        <authorList>
            <person name="Hellsten U."/>
            <person name="Wright K.M."/>
            <person name="Jenkins J."/>
            <person name="Shu S."/>
            <person name="Yuan Y."/>
            <person name="Wessler S.R."/>
            <person name="Schmutz J."/>
            <person name="Willis J.H."/>
            <person name="Rokhsar D.S."/>
        </authorList>
    </citation>
    <scope>NUCLEOTIDE SEQUENCE [LARGE SCALE GENOMIC DNA]</scope>
    <source>
        <strain evidence="7">cv. DUN x IM62</strain>
    </source>
</reference>
<evidence type="ECO:0000256" key="1">
    <source>
        <dbReference type="ARBA" id="ARBA00022723"/>
    </source>
</evidence>
<dbReference type="GO" id="GO:0008270">
    <property type="term" value="F:zinc ion binding"/>
    <property type="evidence" value="ECO:0007669"/>
    <property type="project" value="UniProtKB-KW"/>
</dbReference>
<accession>A0A022PTZ3</accession>
<evidence type="ECO:0000313" key="6">
    <source>
        <dbReference type="EMBL" id="EYU18974.1"/>
    </source>
</evidence>
<protein>
    <recommendedName>
        <fullName evidence="5">RING-type domain-containing protein</fullName>
    </recommendedName>
</protein>
<dbReference type="SUPFAM" id="SSF57850">
    <property type="entry name" value="RING/U-box"/>
    <property type="match status" value="1"/>
</dbReference>